<organism evidence="2">
    <name type="scientific">uncultured Caudovirales phage</name>
    <dbReference type="NCBI Taxonomy" id="2100421"/>
    <lineage>
        <taxon>Viruses</taxon>
        <taxon>Duplodnaviria</taxon>
        <taxon>Heunggongvirae</taxon>
        <taxon>Uroviricota</taxon>
        <taxon>Caudoviricetes</taxon>
        <taxon>Peduoviridae</taxon>
        <taxon>Maltschvirus</taxon>
        <taxon>Maltschvirus maltsch</taxon>
    </lineage>
</organism>
<proteinExistence type="predicted"/>
<feature type="region of interest" description="Disordered" evidence="1">
    <location>
        <begin position="339"/>
        <end position="360"/>
    </location>
</feature>
<evidence type="ECO:0000313" key="2">
    <source>
        <dbReference type="EMBL" id="CAB4138618.1"/>
    </source>
</evidence>
<name>A0A6J5LVS0_9CAUD</name>
<dbReference type="SUPFAM" id="SSF52374">
    <property type="entry name" value="Nucleotidylyl transferase"/>
    <property type="match status" value="1"/>
</dbReference>
<dbReference type="Gene3D" id="3.40.50.620">
    <property type="entry name" value="HUPs"/>
    <property type="match status" value="1"/>
</dbReference>
<protein>
    <submittedName>
        <fullName evidence="2">Uncharacterized protein</fullName>
    </submittedName>
</protein>
<dbReference type="EMBL" id="LR796345">
    <property type="protein sequence ID" value="CAB4138618.1"/>
    <property type="molecule type" value="Genomic_DNA"/>
</dbReference>
<sequence length="657" mass="73755">MSGAAGGTRIKKEDLKATIRDYRDNVLKPLGLDTSYTITGVRSRPEKEIFGDIDVVVSFPGGDKKELKQTLAKFIEQANKIPEIPQKNNKKYFIHGSIVSILYPISGKENEYVQIDNIVTASEDEGKFTYKMLDLPAQEQGLALGLVKAVFTELDQNQIDQLFNDLKITDIEKPGEGEEYDFNLNPSELSLKIVKTGTSEGKTVWKSNKFSDIKTVLSALGIDIEKDKFDTIVNKIKKFKNRRSIDRLKGMYARNIRVGDAEVGLEKGIKKQQSLDAVSALQEKYSALVMELINPFLLEDKSEKIIAVFPGKFKPPHKDHIARIKAASEDADEVLVLVSPNTEPDPTKTDKKTREKLENQTPVTVDQSLAIFNSIQLPDNVKIIKSNDPSLPVPSNSPVGAAYKLFINNPDQQYIGVFGKDDDSERFKTTYPNVTVKNYNGSAGNLSATDARIALKNNDIDTIKSMIPNGISVEKYMQILTGNQKKLQEAVTDTEVICDNCGWRWSIADGGDDLYVCHKCGHDNTPDSKETWNLQKGIVSLTKYMLGNKMNISPLPKLKFVDNDEKNANELLGKTAYYDPLEKSITLYTLNRHPKDILRSYAHEMIHHIQNLENRLNNISTTNTNEDGALPEIEKEAYERGNMCLRNWEDNIKNGLK</sequence>
<evidence type="ECO:0000256" key="1">
    <source>
        <dbReference type="SAM" id="MobiDB-lite"/>
    </source>
</evidence>
<gene>
    <name evidence="2" type="ORF">UFOVP331_178</name>
</gene>
<reference evidence="2" key="1">
    <citation type="submission" date="2020-04" db="EMBL/GenBank/DDBJ databases">
        <authorList>
            <person name="Chiriac C."/>
            <person name="Salcher M."/>
            <person name="Ghai R."/>
            <person name="Kavagutti S V."/>
        </authorList>
    </citation>
    <scope>NUCLEOTIDE SEQUENCE</scope>
</reference>
<dbReference type="InterPro" id="IPR014729">
    <property type="entry name" value="Rossmann-like_a/b/a_fold"/>
</dbReference>
<accession>A0A6J5LVS0</accession>
<feature type="compositionally biased region" description="Basic and acidic residues" evidence="1">
    <location>
        <begin position="345"/>
        <end position="358"/>
    </location>
</feature>